<evidence type="ECO:0000313" key="3">
    <source>
        <dbReference type="EMBL" id="MCO0832046.1"/>
    </source>
</evidence>
<keyword evidence="4" id="KW-1185">Reference proteome</keyword>
<dbReference type="InterPro" id="IPR003695">
    <property type="entry name" value="Ppx_GppA_N"/>
</dbReference>
<dbReference type="CDD" id="cd24052">
    <property type="entry name" value="ASKHA_NBD_HpPPX-GppA-like"/>
    <property type="match status" value="1"/>
</dbReference>
<name>A0ABT0ZPX1_9LACO</name>
<gene>
    <name evidence="3" type="ORF">NFX39_02925</name>
</gene>
<feature type="domain" description="Ppx/GppA phosphatase N-terminal" evidence="2">
    <location>
        <begin position="31"/>
        <end position="309"/>
    </location>
</feature>
<dbReference type="Gene3D" id="3.30.420.40">
    <property type="match status" value="1"/>
</dbReference>
<dbReference type="SUPFAM" id="SSF53067">
    <property type="entry name" value="Actin-like ATPase domain"/>
    <property type="match status" value="2"/>
</dbReference>
<dbReference type="InterPro" id="IPR050273">
    <property type="entry name" value="GppA/Ppx_hydrolase"/>
</dbReference>
<sequence>MQEKKIAIIDLGSNSARLVLEKLNSDGSYGELYRIKEDTRLSKGMGEELLLQQSQMDNTIEVLKKYRAIILENGISEIHGITTAAVRTAKNQREFLHRVKKEVGVSLRVLSGEEEARYDFLGVIACLPKVERAVILDTGGASVEVIPYEKRRAKMEVSLPFGAVNLSEKYDLADRVTDENIEAACIQIQQSYQKLDFGDQYNGWPVILLGGANRSLAKMAEKNSWTSRGIEDLHGLSITQDHVEQIFHAISHMTREEREHLAGLEKNRAGIIISGLLPVLNLTRVLQSSSVIFSESGVREGLIFELIQKEMKEA</sequence>
<accession>A0ABT0ZPX1</accession>
<comment type="similarity">
    <text evidence="1">Belongs to the GppA/Ppx family.</text>
</comment>
<evidence type="ECO:0000313" key="4">
    <source>
        <dbReference type="Proteomes" id="UP001523234"/>
    </source>
</evidence>
<organism evidence="3 4">
    <name type="scientific">Fructobacillus apis</name>
    <dbReference type="NCBI Taxonomy" id="2935017"/>
    <lineage>
        <taxon>Bacteria</taxon>
        <taxon>Bacillati</taxon>
        <taxon>Bacillota</taxon>
        <taxon>Bacilli</taxon>
        <taxon>Lactobacillales</taxon>
        <taxon>Lactobacillaceae</taxon>
        <taxon>Fructobacillus</taxon>
    </lineage>
</organism>
<dbReference type="Pfam" id="PF02541">
    <property type="entry name" value="Ppx-GppA"/>
    <property type="match status" value="1"/>
</dbReference>
<evidence type="ECO:0000256" key="1">
    <source>
        <dbReference type="ARBA" id="ARBA00007125"/>
    </source>
</evidence>
<protein>
    <submittedName>
        <fullName evidence="3">Exopolyphosphatase</fullName>
    </submittedName>
</protein>
<dbReference type="PANTHER" id="PTHR30005">
    <property type="entry name" value="EXOPOLYPHOSPHATASE"/>
    <property type="match status" value="1"/>
</dbReference>
<dbReference type="Proteomes" id="UP001523234">
    <property type="component" value="Unassembled WGS sequence"/>
</dbReference>
<dbReference type="InterPro" id="IPR043129">
    <property type="entry name" value="ATPase_NBD"/>
</dbReference>
<dbReference type="PANTHER" id="PTHR30005:SF0">
    <property type="entry name" value="RETROGRADE REGULATION PROTEIN 2"/>
    <property type="match status" value="1"/>
</dbReference>
<reference evidence="3 4" key="1">
    <citation type="submission" date="2022-06" db="EMBL/GenBank/DDBJ databases">
        <title>Fructobacillus taiwanensis sp. nov., isolated from the honeybee.</title>
        <authorList>
            <person name="Chen Y.-S."/>
            <person name="Wang L.-T."/>
            <person name="Lee Y.-S."/>
            <person name="Chang Y.-C."/>
            <person name="Wu H.-C."/>
            <person name="Liao C.-Y."/>
            <person name="Chen W.-H."/>
            <person name="Deng J.-N."/>
            <person name="Wang Y.-H."/>
        </authorList>
    </citation>
    <scope>NUCLEOTIDE SEQUENCE [LARGE SCALE GENOMIC DNA]</scope>
    <source>
        <strain evidence="3 4">W13</strain>
    </source>
</reference>
<dbReference type="EMBL" id="JAMWYK010000002">
    <property type="protein sequence ID" value="MCO0832046.1"/>
    <property type="molecule type" value="Genomic_DNA"/>
</dbReference>
<evidence type="ECO:0000259" key="2">
    <source>
        <dbReference type="Pfam" id="PF02541"/>
    </source>
</evidence>
<dbReference type="Gene3D" id="3.30.420.150">
    <property type="entry name" value="Exopolyphosphatase. Domain 2"/>
    <property type="match status" value="1"/>
</dbReference>
<comment type="caution">
    <text evidence="3">The sequence shown here is derived from an EMBL/GenBank/DDBJ whole genome shotgun (WGS) entry which is preliminary data.</text>
</comment>
<proteinExistence type="inferred from homology"/>
<dbReference type="RefSeq" id="WP_252442829.1">
    <property type="nucleotide sequence ID" value="NZ_JAMWYK010000002.1"/>
</dbReference>